<evidence type="ECO:0000256" key="8">
    <source>
        <dbReference type="ARBA" id="ARBA00029829"/>
    </source>
</evidence>
<dbReference type="Proteomes" id="UP001230933">
    <property type="component" value="Chromosome"/>
</dbReference>
<dbReference type="Gene3D" id="1.10.10.1320">
    <property type="entry name" value="Anti-sigma factor, zinc-finger domain"/>
    <property type="match status" value="1"/>
</dbReference>
<reference evidence="16" key="3">
    <citation type="submission" date="2023-08" db="EMBL/GenBank/DDBJ databases">
        <title>Isolation and Characterization of Rhodococcus erythropolis MGMM8.</title>
        <authorList>
            <person name="Diabankana R.G.C."/>
            <person name="Afordoanyi D.M."/>
            <person name="Validov S.Z."/>
        </authorList>
    </citation>
    <scope>NUCLEOTIDE SEQUENCE</scope>
    <source>
        <strain evidence="16">MGMM8</strain>
    </source>
</reference>
<protein>
    <recommendedName>
        <fullName evidence="9">Regulator of SigK</fullName>
    </recommendedName>
    <alternativeName>
        <fullName evidence="8">Sigma-K anti-sigma factor RskA</fullName>
    </alternativeName>
</protein>
<evidence type="ECO:0000313" key="15">
    <source>
        <dbReference type="EMBL" id="MBH5144952.1"/>
    </source>
</evidence>
<evidence type="ECO:0000313" key="17">
    <source>
        <dbReference type="Proteomes" id="UP000325576"/>
    </source>
</evidence>
<feature type="domain" description="Anti-sigma K factor RskA C-terminal" evidence="12">
    <location>
        <begin position="101"/>
        <end position="238"/>
    </location>
</feature>
<feature type="region of interest" description="Disordered" evidence="10">
    <location>
        <begin position="226"/>
        <end position="245"/>
    </location>
</feature>
<evidence type="ECO:0000313" key="18">
    <source>
        <dbReference type="Proteomes" id="UP000627573"/>
    </source>
</evidence>
<evidence type="ECO:0000259" key="12">
    <source>
        <dbReference type="Pfam" id="PF10099"/>
    </source>
</evidence>
<name>A0A1F2PUN1_RHOER</name>
<evidence type="ECO:0000256" key="11">
    <source>
        <dbReference type="SAM" id="Phobius"/>
    </source>
</evidence>
<feature type="domain" description="Anti-sigma-K factor RskA N-terminal" evidence="13">
    <location>
        <begin position="5"/>
        <end position="52"/>
    </location>
</feature>
<dbReference type="Proteomes" id="UP000627573">
    <property type="component" value="Unassembled WGS sequence"/>
</dbReference>
<evidence type="ECO:0000256" key="5">
    <source>
        <dbReference type="ARBA" id="ARBA00023015"/>
    </source>
</evidence>
<evidence type="ECO:0000256" key="2">
    <source>
        <dbReference type="ARBA" id="ARBA00022475"/>
    </source>
</evidence>
<dbReference type="EMBL" id="MRBO01000508">
    <property type="protein sequence ID" value="KAB2583739.1"/>
    <property type="molecule type" value="Genomic_DNA"/>
</dbReference>
<dbReference type="GeneID" id="57487948"/>
<evidence type="ECO:0000256" key="1">
    <source>
        <dbReference type="ARBA" id="ARBA00004162"/>
    </source>
</evidence>
<proteinExistence type="predicted"/>
<dbReference type="Proteomes" id="UP000325576">
    <property type="component" value="Unassembled WGS sequence"/>
</dbReference>
<evidence type="ECO:0000256" key="7">
    <source>
        <dbReference type="ARBA" id="ARBA00023163"/>
    </source>
</evidence>
<evidence type="ECO:0000313" key="16">
    <source>
        <dbReference type="EMBL" id="WGV51544.2"/>
    </source>
</evidence>
<comment type="subcellular location">
    <subcellularLocation>
        <location evidence="1">Cell membrane</location>
        <topology evidence="1">Single-pass membrane protein</topology>
    </subcellularLocation>
</comment>
<keyword evidence="6 11" id="KW-0472">Membrane</keyword>
<dbReference type="InterPro" id="IPR051474">
    <property type="entry name" value="Anti-sigma-K/W_factor"/>
</dbReference>
<dbReference type="GO" id="GO:0005886">
    <property type="term" value="C:plasma membrane"/>
    <property type="evidence" value="ECO:0007669"/>
    <property type="project" value="UniProtKB-SubCell"/>
</dbReference>
<evidence type="ECO:0000259" key="13">
    <source>
        <dbReference type="Pfam" id="PF22618"/>
    </source>
</evidence>
<keyword evidence="4 11" id="KW-1133">Transmembrane helix</keyword>
<dbReference type="GO" id="GO:0006417">
    <property type="term" value="P:regulation of translation"/>
    <property type="evidence" value="ECO:0007669"/>
    <property type="project" value="TreeGrafter"/>
</dbReference>
<dbReference type="AlphaFoldDB" id="A0A1F2PUN1"/>
<dbReference type="Pfam" id="PF10099">
    <property type="entry name" value="RskA_C"/>
    <property type="match status" value="1"/>
</dbReference>
<dbReference type="PANTHER" id="PTHR37461:SF1">
    <property type="entry name" value="ANTI-SIGMA-K FACTOR RSKA"/>
    <property type="match status" value="1"/>
</dbReference>
<sequence length="245" mass="25815">MDEELIDYAYAYAIDALDLDERREVDRRLAASDSATRAEFDAQVRLTSETMAAMTVVDAVEPPPSLRSSVLASIAEQTAAPNAPVSLAERRNRRRPWTMALAAAAAVAILVGGIGIGRTLSDNTPPQNPASEIMAAPDVHATTRDIPGGGSATTLFSPSEDAAVLVMNDVTPPSPDTVYQMWLVPGDTDDTTMIPMGTMAPSDVKPTTQVVLDGIGPNTKLAFTVEPPGGSQQPTSEPFATIPLI</sequence>
<dbReference type="GO" id="GO:0016989">
    <property type="term" value="F:sigma factor antagonist activity"/>
    <property type="evidence" value="ECO:0007669"/>
    <property type="project" value="TreeGrafter"/>
</dbReference>
<keyword evidence="5" id="KW-0805">Transcription regulation</keyword>
<keyword evidence="7" id="KW-0804">Transcription</keyword>
<reference evidence="15 18" key="2">
    <citation type="submission" date="2020-12" db="EMBL/GenBank/DDBJ databases">
        <title>Draft genome sequence of furan degrading bacterial strain FUR100.</title>
        <authorList>
            <person name="Woiski C."/>
        </authorList>
    </citation>
    <scope>NUCLEOTIDE SEQUENCE [LARGE SCALE GENOMIC DNA]</scope>
    <source>
        <strain evidence="15 18">FUR100</strain>
    </source>
</reference>
<dbReference type="EMBL" id="CP124545">
    <property type="protein sequence ID" value="WGV51544.2"/>
    <property type="molecule type" value="Genomic_DNA"/>
</dbReference>
<keyword evidence="3 11" id="KW-0812">Transmembrane</keyword>
<dbReference type="PANTHER" id="PTHR37461">
    <property type="entry name" value="ANTI-SIGMA-K FACTOR RSKA"/>
    <property type="match status" value="1"/>
</dbReference>
<keyword evidence="18" id="KW-1185">Reference proteome</keyword>
<gene>
    <name evidence="14" type="ORF">BS297_19070</name>
    <name evidence="15" type="ORF">I3517_20325</name>
    <name evidence="16" type="ORF">QIE55_10115</name>
</gene>
<dbReference type="InterPro" id="IPR053877">
    <property type="entry name" value="RskA_N"/>
</dbReference>
<reference evidence="14 17" key="1">
    <citation type="journal article" date="2017" name="Poromechanics V (2013)">
        <title>Genomic Characterization of the Arsenic-Tolerant Actinobacterium, &lt;i&gt;Rhodococcus erythropolis&lt;/i&gt; S43.</title>
        <authorList>
            <person name="Retamal-Morales G."/>
            <person name="Mehnert M."/>
            <person name="Schwabe R."/>
            <person name="Tischler D."/>
            <person name="Schloemann M."/>
            <person name="Levican G.J."/>
        </authorList>
    </citation>
    <scope>NUCLEOTIDE SEQUENCE [LARGE SCALE GENOMIC DNA]</scope>
    <source>
        <strain evidence="14 17">S43</strain>
    </source>
</reference>
<dbReference type="EMBL" id="JAECSB010000072">
    <property type="protein sequence ID" value="MBH5144952.1"/>
    <property type="molecule type" value="Genomic_DNA"/>
</dbReference>
<dbReference type="Pfam" id="PF22618">
    <property type="entry name" value="RskA_N"/>
    <property type="match status" value="1"/>
</dbReference>
<accession>A0A1F2PUN1</accession>
<evidence type="ECO:0000256" key="10">
    <source>
        <dbReference type="SAM" id="MobiDB-lite"/>
    </source>
</evidence>
<evidence type="ECO:0000313" key="14">
    <source>
        <dbReference type="EMBL" id="KAB2583739.1"/>
    </source>
</evidence>
<dbReference type="RefSeq" id="WP_019747584.1">
    <property type="nucleotide sequence ID" value="NZ_AP018733.1"/>
</dbReference>
<feature type="transmembrane region" description="Helical" evidence="11">
    <location>
        <begin position="97"/>
        <end position="117"/>
    </location>
</feature>
<dbReference type="InterPro" id="IPR041916">
    <property type="entry name" value="Anti_sigma_zinc_sf"/>
</dbReference>
<evidence type="ECO:0000256" key="4">
    <source>
        <dbReference type="ARBA" id="ARBA00022989"/>
    </source>
</evidence>
<evidence type="ECO:0000256" key="9">
    <source>
        <dbReference type="ARBA" id="ARBA00030803"/>
    </source>
</evidence>
<evidence type="ECO:0000256" key="3">
    <source>
        <dbReference type="ARBA" id="ARBA00022692"/>
    </source>
</evidence>
<dbReference type="InterPro" id="IPR018764">
    <property type="entry name" value="RskA_C"/>
</dbReference>
<keyword evidence="2" id="KW-1003">Cell membrane</keyword>
<evidence type="ECO:0000256" key="6">
    <source>
        <dbReference type="ARBA" id="ARBA00023136"/>
    </source>
</evidence>
<organism evidence="14 17">
    <name type="scientific">Rhodococcus erythropolis</name>
    <name type="common">Arthrobacter picolinophilus</name>
    <dbReference type="NCBI Taxonomy" id="1833"/>
    <lineage>
        <taxon>Bacteria</taxon>
        <taxon>Bacillati</taxon>
        <taxon>Actinomycetota</taxon>
        <taxon>Actinomycetes</taxon>
        <taxon>Mycobacteriales</taxon>
        <taxon>Nocardiaceae</taxon>
        <taxon>Rhodococcus</taxon>
        <taxon>Rhodococcus erythropolis group</taxon>
    </lineage>
</organism>